<dbReference type="InterPro" id="IPR052149">
    <property type="entry name" value="17-beta-HSD3-like"/>
</dbReference>
<protein>
    <submittedName>
        <fullName evidence="6">Uncharacterized protein</fullName>
    </submittedName>
</protein>
<evidence type="ECO:0000256" key="4">
    <source>
        <dbReference type="ARBA" id="ARBA00038261"/>
    </source>
</evidence>
<dbReference type="InterPro" id="IPR036291">
    <property type="entry name" value="NAD(P)-bd_dom_sf"/>
</dbReference>
<dbReference type="PRINTS" id="PR00080">
    <property type="entry name" value="SDRFAMILY"/>
</dbReference>
<dbReference type="PANTHER" id="PTHR44889">
    <property type="entry name" value="INACTIVE HYDROXYSTEROID DEHYDROGENASE-LIKE PROTEIN 1"/>
    <property type="match status" value="1"/>
</dbReference>
<name>A0AAV2R1J9_MEGNR</name>
<dbReference type="PRINTS" id="PR00081">
    <property type="entry name" value="GDHRDH"/>
</dbReference>
<accession>A0AAV2R1J9</accession>
<comment type="subcellular location">
    <subcellularLocation>
        <location evidence="1">Mitochondrion</location>
    </subcellularLocation>
</comment>
<proteinExistence type="inferred from homology"/>
<evidence type="ECO:0000256" key="3">
    <source>
        <dbReference type="ARBA" id="ARBA00023128"/>
    </source>
</evidence>
<dbReference type="Gene3D" id="3.40.50.720">
    <property type="entry name" value="NAD(P)-binding Rossmann-like Domain"/>
    <property type="match status" value="1"/>
</dbReference>
<dbReference type="CDD" id="cd05356">
    <property type="entry name" value="17beta-HSD1_like_SDR_c"/>
    <property type="match status" value="1"/>
</dbReference>
<gene>
    <name evidence="6" type="ORF">MNOR_LOCUS18491</name>
</gene>
<dbReference type="Pfam" id="PF00106">
    <property type="entry name" value="adh_short"/>
    <property type="match status" value="1"/>
</dbReference>
<evidence type="ECO:0000313" key="6">
    <source>
        <dbReference type="EMBL" id="CAL4107142.1"/>
    </source>
</evidence>
<feature type="transmembrane region" description="Helical" evidence="5">
    <location>
        <begin position="13"/>
        <end position="35"/>
    </location>
</feature>
<evidence type="ECO:0000256" key="1">
    <source>
        <dbReference type="ARBA" id="ARBA00004173"/>
    </source>
</evidence>
<dbReference type="InterPro" id="IPR002347">
    <property type="entry name" value="SDR_fam"/>
</dbReference>
<reference evidence="6 7" key="1">
    <citation type="submission" date="2024-05" db="EMBL/GenBank/DDBJ databases">
        <authorList>
            <person name="Wallberg A."/>
        </authorList>
    </citation>
    <scope>NUCLEOTIDE SEQUENCE [LARGE SCALE GENOMIC DNA]</scope>
</reference>
<evidence type="ECO:0000256" key="5">
    <source>
        <dbReference type="SAM" id="Phobius"/>
    </source>
</evidence>
<dbReference type="GO" id="GO:0005739">
    <property type="term" value="C:mitochondrion"/>
    <property type="evidence" value="ECO:0007669"/>
    <property type="project" value="UniProtKB-SubCell"/>
</dbReference>
<comment type="caution">
    <text evidence="6">The sequence shown here is derived from an EMBL/GenBank/DDBJ whole genome shotgun (WGS) entry which is preliminary data.</text>
</comment>
<dbReference type="Proteomes" id="UP001497623">
    <property type="component" value="Unassembled WGS sequence"/>
</dbReference>
<keyword evidence="7" id="KW-1185">Reference proteome</keyword>
<sequence>MDDTVSTLSWFNWLLWAVGAILVLYKSSLFLWEVLEAFRIHVLSRFQDKKLTQTYGEWAVVTGGSDGIGKGYARELARGGMKVILVARNKDKLNKVAQEISTEFGVETSIVVADFGQGQTIYSHIAKELEGKDIGVLVNNVGTLGPAAPTPFSEVTESEFWGIVNINVGNIPAMTKIVLPGMLKRGRGAIVNLGSIASFQPLPYMQTYAASK</sequence>
<evidence type="ECO:0000256" key="2">
    <source>
        <dbReference type="ARBA" id="ARBA00022857"/>
    </source>
</evidence>
<dbReference type="PIRSF" id="PIRSF000126">
    <property type="entry name" value="11-beta-HSD1"/>
    <property type="match status" value="1"/>
</dbReference>
<organism evidence="6 7">
    <name type="scientific">Meganyctiphanes norvegica</name>
    <name type="common">Northern krill</name>
    <name type="synonym">Thysanopoda norvegica</name>
    <dbReference type="NCBI Taxonomy" id="48144"/>
    <lineage>
        <taxon>Eukaryota</taxon>
        <taxon>Metazoa</taxon>
        <taxon>Ecdysozoa</taxon>
        <taxon>Arthropoda</taxon>
        <taxon>Crustacea</taxon>
        <taxon>Multicrustacea</taxon>
        <taxon>Malacostraca</taxon>
        <taxon>Eumalacostraca</taxon>
        <taxon>Eucarida</taxon>
        <taxon>Euphausiacea</taxon>
        <taxon>Euphausiidae</taxon>
        <taxon>Meganyctiphanes</taxon>
    </lineage>
</organism>
<dbReference type="PANTHER" id="PTHR44889:SF1">
    <property type="entry name" value="INACTIVE HYDROXYSTEROID DEHYDROGENASE-LIKE PROTEIN 1"/>
    <property type="match status" value="1"/>
</dbReference>
<keyword evidence="3" id="KW-0496">Mitochondrion</keyword>
<dbReference type="AlphaFoldDB" id="A0AAV2R1J9"/>
<dbReference type="EMBL" id="CAXKWB010013264">
    <property type="protein sequence ID" value="CAL4107142.1"/>
    <property type="molecule type" value="Genomic_DNA"/>
</dbReference>
<comment type="similarity">
    <text evidence="4">Belongs to the short-chain dehydrogenases/reductases (SDR) family. 17-beta-HSD 3 subfamily.</text>
</comment>
<feature type="non-terminal residue" evidence="6">
    <location>
        <position position="212"/>
    </location>
</feature>
<keyword evidence="5" id="KW-1133">Transmembrane helix</keyword>
<keyword evidence="5" id="KW-0812">Transmembrane</keyword>
<dbReference type="SUPFAM" id="SSF51735">
    <property type="entry name" value="NAD(P)-binding Rossmann-fold domains"/>
    <property type="match status" value="1"/>
</dbReference>
<keyword evidence="5" id="KW-0472">Membrane</keyword>
<keyword evidence="2" id="KW-0521">NADP</keyword>
<evidence type="ECO:0000313" key="7">
    <source>
        <dbReference type="Proteomes" id="UP001497623"/>
    </source>
</evidence>